<organism evidence="1 2">
    <name type="scientific">Paenibacillus algorifonticola</name>
    <dbReference type="NCBI Taxonomy" id="684063"/>
    <lineage>
        <taxon>Bacteria</taxon>
        <taxon>Bacillati</taxon>
        <taxon>Bacillota</taxon>
        <taxon>Bacilli</taxon>
        <taxon>Bacillales</taxon>
        <taxon>Paenibacillaceae</taxon>
        <taxon>Paenibacillus</taxon>
    </lineage>
</organism>
<reference evidence="2" key="1">
    <citation type="submission" date="2016-10" db="EMBL/GenBank/DDBJ databases">
        <authorList>
            <person name="Varghese N."/>
            <person name="Submissions S."/>
        </authorList>
    </citation>
    <scope>NUCLEOTIDE SEQUENCE [LARGE SCALE GENOMIC DNA]</scope>
    <source>
        <strain evidence="2">CGMCC 1.10223</strain>
    </source>
</reference>
<proteinExistence type="predicted"/>
<evidence type="ECO:0000313" key="1">
    <source>
        <dbReference type="EMBL" id="SFF12206.1"/>
    </source>
</evidence>
<accession>A0A1I2G664</accession>
<name>A0A1I2G664_9BACL</name>
<sequence>MVFNSSYTIADLNHNEDALAEIKQLEQRLSEQTGAAITLIAYNYEHDIKAERTD</sequence>
<dbReference type="EMBL" id="FONN01000014">
    <property type="protein sequence ID" value="SFF12206.1"/>
    <property type="molecule type" value="Genomic_DNA"/>
</dbReference>
<evidence type="ECO:0000313" key="2">
    <source>
        <dbReference type="Proteomes" id="UP000183410"/>
    </source>
</evidence>
<protein>
    <submittedName>
        <fullName evidence="1">Uncharacterized protein</fullName>
    </submittedName>
</protein>
<dbReference type="AlphaFoldDB" id="A0A1I2G664"/>
<keyword evidence="2" id="KW-1185">Reference proteome</keyword>
<gene>
    <name evidence="1" type="ORF">SAMN04487969_114148</name>
</gene>
<dbReference type="Proteomes" id="UP000183410">
    <property type="component" value="Unassembled WGS sequence"/>
</dbReference>